<dbReference type="SUPFAM" id="SSF57850">
    <property type="entry name" value="RING/U-box"/>
    <property type="match status" value="1"/>
</dbReference>
<dbReference type="InterPro" id="IPR027417">
    <property type="entry name" value="P-loop_NTPase"/>
</dbReference>
<dbReference type="InterPro" id="IPR007751">
    <property type="entry name" value="DUF676_lipase-like"/>
</dbReference>
<dbReference type="GO" id="GO:0006952">
    <property type="term" value="P:defense response"/>
    <property type="evidence" value="ECO:0007669"/>
    <property type="project" value="UniProtKB-KW"/>
</dbReference>
<evidence type="ECO:0000256" key="5">
    <source>
        <dbReference type="ARBA" id="ARBA00022821"/>
    </source>
</evidence>
<dbReference type="PRINTS" id="PR00364">
    <property type="entry name" value="DISEASERSIST"/>
</dbReference>
<accession>A0A8T0J116</accession>
<evidence type="ECO:0000256" key="1">
    <source>
        <dbReference type="ARBA" id="ARBA00022614"/>
    </source>
</evidence>
<protein>
    <recommendedName>
        <fullName evidence="8">ZZ-type domain-containing protein</fullName>
    </recommendedName>
</protein>
<dbReference type="InterPro" id="IPR042197">
    <property type="entry name" value="Apaf_helical"/>
</dbReference>
<dbReference type="InterPro" id="IPR029058">
    <property type="entry name" value="AB_hydrolase_fold"/>
</dbReference>
<dbReference type="Pfam" id="PF00931">
    <property type="entry name" value="NB-ARC"/>
    <property type="match status" value="1"/>
</dbReference>
<dbReference type="EMBL" id="CM026422">
    <property type="protein sequence ID" value="KAG0588363.1"/>
    <property type="molecule type" value="Genomic_DNA"/>
</dbReference>
<dbReference type="PROSITE" id="PS50135">
    <property type="entry name" value="ZF_ZZ_2"/>
    <property type="match status" value="1"/>
</dbReference>
<name>A0A8T0J116_CERPU</name>
<dbReference type="Pfam" id="PF23282">
    <property type="entry name" value="WHD_ROQ1"/>
    <property type="match status" value="1"/>
</dbReference>
<dbReference type="InterPro" id="IPR002182">
    <property type="entry name" value="NB-ARC"/>
</dbReference>
<evidence type="ECO:0000313" key="9">
    <source>
        <dbReference type="EMBL" id="KAG0588363.1"/>
    </source>
</evidence>
<evidence type="ECO:0000259" key="8">
    <source>
        <dbReference type="PROSITE" id="PS50135"/>
    </source>
</evidence>
<feature type="domain" description="ZZ-type" evidence="8">
    <location>
        <begin position="1398"/>
        <end position="1460"/>
    </location>
</feature>
<dbReference type="InterPro" id="IPR006553">
    <property type="entry name" value="Leu-rich_rpt_Cys-con_subtyp"/>
</dbReference>
<dbReference type="SUPFAM" id="SSF53474">
    <property type="entry name" value="alpha/beta-Hydrolases"/>
    <property type="match status" value="1"/>
</dbReference>
<dbReference type="InterPro" id="IPR036388">
    <property type="entry name" value="WH-like_DNA-bd_sf"/>
</dbReference>
<keyword evidence="10" id="KW-1185">Reference proteome</keyword>
<evidence type="ECO:0000256" key="2">
    <source>
        <dbReference type="ARBA" id="ARBA00022723"/>
    </source>
</evidence>
<dbReference type="Proteomes" id="UP000822688">
    <property type="component" value="Chromosome 2"/>
</dbReference>
<reference evidence="9" key="1">
    <citation type="submission" date="2020-06" db="EMBL/GenBank/DDBJ databases">
        <title>WGS assembly of Ceratodon purpureus strain R40.</title>
        <authorList>
            <person name="Carey S.B."/>
            <person name="Jenkins J."/>
            <person name="Shu S."/>
            <person name="Lovell J.T."/>
            <person name="Sreedasyam A."/>
            <person name="Maumus F."/>
            <person name="Tiley G.P."/>
            <person name="Fernandez-Pozo N."/>
            <person name="Barry K."/>
            <person name="Chen C."/>
            <person name="Wang M."/>
            <person name="Lipzen A."/>
            <person name="Daum C."/>
            <person name="Saski C.A."/>
            <person name="Payton A.C."/>
            <person name="Mcbreen J.C."/>
            <person name="Conrad R.E."/>
            <person name="Kollar L.M."/>
            <person name="Olsson S."/>
            <person name="Huttunen S."/>
            <person name="Landis J.B."/>
            <person name="Wickett N.J."/>
            <person name="Johnson M.G."/>
            <person name="Rensing S.A."/>
            <person name="Grimwood J."/>
            <person name="Schmutz J."/>
            <person name="Mcdaniel S.F."/>
        </authorList>
    </citation>
    <scope>NUCLEOTIDE SEQUENCE</scope>
    <source>
        <strain evidence="9">R40</strain>
    </source>
</reference>
<keyword evidence="6" id="KW-0862">Zinc</keyword>
<dbReference type="SMART" id="SM00367">
    <property type="entry name" value="LRR_CC"/>
    <property type="match status" value="9"/>
</dbReference>
<dbReference type="SUPFAM" id="SSF52058">
    <property type="entry name" value="L domain-like"/>
    <property type="match status" value="3"/>
</dbReference>
<keyword evidence="2" id="KW-0479">Metal-binding</keyword>
<evidence type="ECO:0000256" key="7">
    <source>
        <dbReference type="PROSITE-ProRule" id="PRU00228"/>
    </source>
</evidence>
<dbReference type="Pfam" id="PF23286">
    <property type="entry name" value="LRR_13"/>
    <property type="match status" value="1"/>
</dbReference>
<evidence type="ECO:0000256" key="6">
    <source>
        <dbReference type="ARBA" id="ARBA00022833"/>
    </source>
</evidence>
<dbReference type="PANTHER" id="PTHR47186">
    <property type="entry name" value="LEUCINE-RICH REPEAT-CONTAINING PROTEIN 57"/>
    <property type="match status" value="1"/>
</dbReference>
<dbReference type="Pfam" id="PF23598">
    <property type="entry name" value="LRR_14"/>
    <property type="match status" value="2"/>
</dbReference>
<keyword evidence="1" id="KW-0433">Leucine-rich repeat</keyword>
<dbReference type="SMART" id="SM00291">
    <property type="entry name" value="ZnF_ZZ"/>
    <property type="match status" value="1"/>
</dbReference>
<evidence type="ECO:0000256" key="4">
    <source>
        <dbReference type="ARBA" id="ARBA00022771"/>
    </source>
</evidence>
<dbReference type="Gene3D" id="3.30.60.90">
    <property type="match status" value="1"/>
</dbReference>
<keyword evidence="4 7" id="KW-0863">Zinc-finger</keyword>
<dbReference type="Gene3D" id="1.10.10.10">
    <property type="entry name" value="Winged helix-like DNA-binding domain superfamily/Winged helix DNA-binding domain"/>
    <property type="match status" value="1"/>
</dbReference>
<dbReference type="InterPro" id="IPR000433">
    <property type="entry name" value="Znf_ZZ"/>
</dbReference>
<dbReference type="Gene3D" id="3.40.50.300">
    <property type="entry name" value="P-loop containing nucleotide triphosphate hydrolases"/>
    <property type="match status" value="1"/>
</dbReference>
<keyword evidence="5" id="KW-0611">Plant defense</keyword>
<dbReference type="SMART" id="SM00369">
    <property type="entry name" value="LRR_TYP"/>
    <property type="match status" value="7"/>
</dbReference>
<dbReference type="Pfam" id="PF05057">
    <property type="entry name" value="DUF676"/>
    <property type="match status" value="1"/>
</dbReference>
<dbReference type="InterPro" id="IPR043145">
    <property type="entry name" value="Znf_ZZ_sf"/>
</dbReference>
<dbReference type="Gene3D" id="3.80.10.10">
    <property type="entry name" value="Ribonuclease Inhibitor"/>
    <property type="match status" value="3"/>
</dbReference>
<organism evidence="9 10">
    <name type="scientific">Ceratodon purpureus</name>
    <name type="common">Fire moss</name>
    <name type="synonym">Dicranum purpureum</name>
    <dbReference type="NCBI Taxonomy" id="3225"/>
    <lineage>
        <taxon>Eukaryota</taxon>
        <taxon>Viridiplantae</taxon>
        <taxon>Streptophyta</taxon>
        <taxon>Embryophyta</taxon>
        <taxon>Bryophyta</taxon>
        <taxon>Bryophytina</taxon>
        <taxon>Bryopsida</taxon>
        <taxon>Dicranidae</taxon>
        <taxon>Pseudoditrichales</taxon>
        <taxon>Ditrichaceae</taxon>
        <taxon>Ceratodon</taxon>
    </lineage>
</organism>
<gene>
    <name evidence="9" type="ORF">KC19_2G238200</name>
</gene>
<keyword evidence="3" id="KW-0677">Repeat</keyword>
<dbReference type="InterPro" id="IPR003591">
    <property type="entry name" value="Leu-rich_rpt_typical-subtyp"/>
</dbReference>
<evidence type="ECO:0000313" key="10">
    <source>
        <dbReference type="Proteomes" id="UP000822688"/>
    </source>
</evidence>
<dbReference type="InterPro" id="IPR055414">
    <property type="entry name" value="LRR_R13L4/SHOC2-like"/>
</dbReference>
<comment type="caution">
    <text evidence="9">The sequence shown here is derived from an EMBL/GenBank/DDBJ whole genome shotgun (WGS) entry which is preliminary data.</text>
</comment>
<dbReference type="InterPro" id="IPR032675">
    <property type="entry name" value="LRR_dom_sf"/>
</dbReference>
<dbReference type="PANTHER" id="PTHR47186:SF61">
    <property type="entry name" value="LEUCINE-RICH REPEAT-CONTAINING PROTEIN 57-RELATED"/>
    <property type="match status" value="1"/>
</dbReference>
<dbReference type="GO" id="GO:0008270">
    <property type="term" value="F:zinc ion binding"/>
    <property type="evidence" value="ECO:0007669"/>
    <property type="project" value="UniProtKB-KW"/>
</dbReference>
<dbReference type="SUPFAM" id="SSF52540">
    <property type="entry name" value="P-loop containing nucleoside triphosphate hydrolases"/>
    <property type="match status" value="1"/>
</dbReference>
<sequence length="1465" mass="165044">MGEVKEKFTHGDPIKLCDSVFRFHQPEGPAQLEVVFVHGLVDGNSGDAYRKTWLARDGTPNNVWPMTWLPAEFPFAQVYALKYDASIKQTATDGRMDLFLVGENLVQEMVTFCGIGQNGVPVVFVCHGFGGLVAKQIVVSAKNQFSQDRNAQNLLQNIRGFIFYSTPHRGSVLAKYLHNAKRGGKGPLSENMEVLNTETSRLSDAFEKAKHQSWYFESVGETHATPQHKQMVVEEASSRYEVGNYHALSENYADIVRPEAKNDSSYLWLTNWLREIVRRYEVSLTVTVREESLVPESFVRLKEQEEAIRQILLQEAPIVGVVGMGGIGKTTLAKAVYQSICKDFDRSSYLDDVKSKTSLDEVLVTLLQDFGITDRAGSIVQHSVLKDSRKGLLEGLKKCVHQQKVLVVVDDVGTKENLDRLLKDMGFLTRNKESRLIVTCRNWQLLKEYVPLVQRYDVEFMSSGKDIELFRYHAFQGARTVEQKRRILYDFLWKDSSEEELMDEFETMCGDVVRACCGLPLSLEVMGRLLGSYLKDDLSSKQCLDCWKGALKKLKNAKPLKGGYDNDELWKVLQISYDDLDDNEKNMFLDIACFFSDTVQYSEQTLIWIWGGKESKLNELRNLKDRCLVKISREDGVVTMHDQLRDMGRGVVRRQAGQKVKKMSRLWDWKDVEKLLQSNEIKSKQIKGLSLCGLTCIDVSISLKDGMEGESRKTLKQKNHMKYKLILNCSNLRFLNLHKGDENVIEAIKIEGTSRVQWLCLRELSISEVPIFLQQCNKLLVLDMSECYGLEKLSNTISKLSNLLELNLRACDELTRFPKSIKKLVKLSKLDLSYCRRLTCLPESIGKLSNLLELNLRACDELTRLPDSIGDLVKLSKLDISMCTSLTYLPETIGDLVRLSKLDISMCTSLTYLPETIGDLVRLTKLDLNDCVLTCLPVSIGKLTNLLELNINECTGLELNINGLLPFDIWMGLTILPDTIGGLVKLLKLDLSSCRNLTCLPKSIGKLSNLLELNLNRCSQLTTLPDSIGDLVKLSKLDLSGCWNLTCLPESTRKLSNLLELNLNGCSDLTRLPDSIGDLVKLSKLDLSECGSLTCLPESTRKLSNLLELNLNECTGLTRLPDSIGDLVKLSKLDLSYCRRLTCLPESTRKLSNLLELNLNECTGLTRLPDSIGDLVKLSKLDLSYCRRLTCLPESTRKLSNLLELNLHGCVQLTTLPDSIGDLVKLSKLDLSKCWNLTCLPESIGKLSNLLVLNLSACERRTRLPNSIGDLVKLSKLDLWGCKSITCLPKSIGKLSNLLELNLDGCIGLIRLPDSLGNLKQLQKLKVNYCKNLVELPQSTGLLSQLSCLHLTCCDKWEWMKASQISLLHELKQHGCSVILLPDGRPYHGKYSTKYCSSGGANCDGCGLEDISTNCWHCDICPQFDLCESCYERRHELDQLRRQSEHVEDHLMTAITVRVVKSCFP</sequence>
<proteinExistence type="predicted"/>
<evidence type="ECO:0000256" key="3">
    <source>
        <dbReference type="ARBA" id="ARBA00022737"/>
    </source>
</evidence>
<dbReference type="CDD" id="cd02249">
    <property type="entry name" value="ZZ"/>
    <property type="match status" value="1"/>
</dbReference>
<dbReference type="Gene3D" id="1.10.8.430">
    <property type="entry name" value="Helical domain of apoptotic protease-activating factors"/>
    <property type="match status" value="1"/>
</dbReference>
<dbReference type="InterPro" id="IPR058546">
    <property type="entry name" value="RPS4B/Roq1-like_LRR"/>
</dbReference>
<dbReference type="GO" id="GO:0043531">
    <property type="term" value="F:ADP binding"/>
    <property type="evidence" value="ECO:0007669"/>
    <property type="project" value="InterPro"/>
</dbReference>
<dbReference type="InterPro" id="IPR058192">
    <property type="entry name" value="WHD_ROQ1-like"/>
</dbReference>
<dbReference type="Gene3D" id="3.40.50.1820">
    <property type="entry name" value="alpha/beta hydrolase"/>
    <property type="match status" value="1"/>
</dbReference>
<dbReference type="Pfam" id="PF00569">
    <property type="entry name" value="ZZ"/>
    <property type="match status" value="1"/>
</dbReference>